<dbReference type="AlphaFoldDB" id="A0AA50D8H3"/>
<gene>
    <name evidence="1" type="ORF">Q9313_11435</name>
</gene>
<name>A0AA50D8H3_9HYPH</name>
<organism evidence="1 2">
    <name type="scientific">Shinella sumterensis</name>
    <dbReference type="NCBI Taxonomy" id="1967501"/>
    <lineage>
        <taxon>Bacteria</taxon>
        <taxon>Pseudomonadati</taxon>
        <taxon>Pseudomonadota</taxon>
        <taxon>Alphaproteobacteria</taxon>
        <taxon>Hyphomicrobiales</taxon>
        <taxon>Rhizobiaceae</taxon>
        <taxon>Shinella</taxon>
    </lineage>
</organism>
<protein>
    <submittedName>
        <fullName evidence="1">Uncharacterized protein</fullName>
    </submittedName>
</protein>
<evidence type="ECO:0000313" key="2">
    <source>
        <dbReference type="Proteomes" id="UP001234585"/>
    </source>
</evidence>
<dbReference type="Proteomes" id="UP001234585">
    <property type="component" value="Chromosome"/>
</dbReference>
<keyword evidence="2" id="KW-1185">Reference proteome</keyword>
<sequence length="100" mass="10669">MSLATAIIVITMILMVSMSVLAARRIAPRAKRLTMQWNREGKPNWSLPRDAALAFTPALAAVVLIVIAMNGGMIVAILPVCVAFLGAHALHLILLARRGG</sequence>
<reference evidence="1 2" key="1">
    <citation type="submission" date="2023-08" db="EMBL/GenBank/DDBJ databases">
        <title>Pathogen: clinical or host-associated sample.</title>
        <authorList>
            <person name="Hergert J."/>
            <person name="Casey R."/>
            <person name="Wagner J."/>
            <person name="Young E.L."/>
            <person name="Oakeson K.F."/>
        </authorList>
    </citation>
    <scope>NUCLEOTIDE SEQUENCE [LARGE SCALE GENOMIC DNA]</scope>
    <source>
        <strain evidence="1 2">1760953</strain>
    </source>
</reference>
<proteinExistence type="predicted"/>
<evidence type="ECO:0000313" key="1">
    <source>
        <dbReference type="EMBL" id="WLR96337.1"/>
    </source>
</evidence>
<dbReference type="EMBL" id="CP132302">
    <property type="protein sequence ID" value="WLR96337.1"/>
    <property type="molecule type" value="Genomic_DNA"/>
</dbReference>
<accession>A0AA50D8H3</accession>
<dbReference type="RefSeq" id="WP_306036728.1">
    <property type="nucleotide sequence ID" value="NZ_CP132302.1"/>
</dbReference>